<protein>
    <recommendedName>
        <fullName evidence="4">Integral membrane protein</fullName>
    </recommendedName>
</protein>
<dbReference type="RefSeq" id="WP_135017713.1">
    <property type="nucleotide sequence ID" value="NZ_CBCPJX010000005.1"/>
</dbReference>
<gene>
    <name evidence="2" type="ORF">MX635_03495</name>
</gene>
<dbReference type="AlphaFoldDB" id="A0AAW8R708"/>
<feature type="transmembrane region" description="Helical" evidence="1">
    <location>
        <begin position="73"/>
        <end position="91"/>
    </location>
</feature>
<evidence type="ECO:0008006" key="4">
    <source>
        <dbReference type="Google" id="ProtNLM"/>
    </source>
</evidence>
<keyword evidence="1" id="KW-1133">Transmembrane helix</keyword>
<dbReference type="InterPro" id="IPR038750">
    <property type="entry name" value="YczE/YyaS-like"/>
</dbReference>
<proteinExistence type="predicted"/>
<accession>A0AAW8R708</accession>
<name>A0AAW8R708_CARDV</name>
<dbReference type="EMBL" id="JALRMR010000003">
    <property type="protein sequence ID" value="MDT1973455.1"/>
    <property type="molecule type" value="Genomic_DNA"/>
</dbReference>
<sequence length="210" mass="23337">MNNIIKTFAFYILSAFGISLTIKASIGVSSFNSMNVALAEVFSIKVGTITTATNLGFLLLCLLLSKKNILKDYLLMFSALICFGIVINFFLYDILVSFTLNTYFLNVGLFILGTVIAGFGTGQVLAIGVLKFPIEKFCELMATKTVHSFAWYRYGLDIFFVLTSLTLSFLFHFPILIREGTLISLLLLSGIISWSKNLSLNNKKEIESEV</sequence>
<feature type="transmembrane region" description="Helical" evidence="1">
    <location>
        <begin position="46"/>
        <end position="64"/>
    </location>
</feature>
<feature type="transmembrane region" description="Helical" evidence="1">
    <location>
        <begin position="175"/>
        <end position="194"/>
    </location>
</feature>
<comment type="caution">
    <text evidence="2">The sequence shown here is derived from an EMBL/GenBank/DDBJ whole genome shotgun (WGS) entry which is preliminary data.</text>
</comment>
<evidence type="ECO:0000313" key="2">
    <source>
        <dbReference type="EMBL" id="MDT1973455.1"/>
    </source>
</evidence>
<evidence type="ECO:0000313" key="3">
    <source>
        <dbReference type="Proteomes" id="UP001249945"/>
    </source>
</evidence>
<feature type="transmembrane region" description="Helical" evidence="1">
    <location>
        <begin position="151"/>
        <end position="169"/>
    </location>
</feature>
<feature type="transmembrane region" description="Helical" evidence="1">
    <location>
        <begin position="7"/>
        <end position="26"/>
    </location>
</feature>
<reference evidence="2" key="1">
    <citation type="submission" date="2022-04" db="EMBL/GenBank/DDBJ databases">
        <title>Draft genome sequences of lactic acid bacteria (LAB) strains involved in meat spoilage.</title>
        <authorList>
            <person name="Palevich N."/>
        </authorList>
    </citation>
    <scope>NUCLEOTIDE SEQUENCE</scope>
    <source>
        <strain evidence="2">9-14</strain>
    </source>
</reference>
<keyword evidence="1" id="KW-0812">Transmembrane</keyword>
<evidence type="ECO:0000256" key="1">
    <source>
        <dbReference type="SAM" id="Phobius"/>
    </source>
</evidence>
<keyword evidence="1" id="KW-0472">Membrane</keyword>
<organism evidence="2 3">
    <name type="scientific">Carnobacterium divergens</name>
    <name type="common">Lactobacillus divergens</name>
    <dbReference type="NCBI Taxonomy" id="2748"/>
    <lineage>
        <taxon>Bacteria</taxon>
        <taxon>Bacillati</taxon>
        <taxon>Bacillota</taxon>
        <taxon>Bacilli</taxon>
        <taxon>Lactobacillales</taxon>
        <taxon>Carnobacteriaceae</taxon>
        <taxon>Carnobacterium</taxon>
    </lineage>
</organism>
<dbReference type="Pfam" id="PF19700">
    <property type="entry name" value="DUF6198"/>
    <property type="match status" value="1"/>
</dbReference>
<feature type="transmembrane region" description="Helical" evidence="1">
    <location>
        <begin position="103"/>
        <end position="130"/>
    </location>
</feature>
<dbReference type="PANTHER" id="PTHR40078">
    <property type="entry name" value="INTEGRAL MEMBRANE PROTEIN-RELATED"/>
    <property type="match status" value="1"/>
</dbReference>
<dbReference type="Proteomes" id="UP001249945">
    <property type="component" value="Unassembled WGS sequence"/>
</dbReference>
<dbReference type="PANTHER" id="PTHR40078:SF1">
    <property type="entry name" value="INTEGRAL MEMBRANE PROTEIN"/>
    <property type="match status" value="1"/>
</dbReference>